<evidence type="ECO:0000313" key="3">
    <source>
        <dbReference type="Proteomes" id="UP001370490"/>
    </source>
</evidence>
<accession>A0AAN8UK77</accession>
<keyword evidence="3" id="KW-1185">Reference proteome</keyword>
<organism evidence="2 3">
    <name type="scientific">Dillenia turbinata</name>
    <dbReference type="NCBI Taxonomy" id="194707"/>
    <lineage>
        <taxon>Eukaryota</taxon>
        <taxon>Viridiplantae</taxon>
        <taxon>Streptophyta</taxon>
        <taxon>Embryophyta</taxon>
        <taxon>Tracheophyta</taxon>
        <taxon>Spermatophyta</taxon>
        <taxon>Magnoliopsida</taxon>
        <taxon>eudicotyledons</taxon>
        <taxon>Gunneridae</taxon>
        <taxon>Pentapetalae</taxon>
        <taxon>Dilleniales</taxon>
        <taxon>Dilleniaceae</taxon>
        <taxon>Dillenia</taxon>
    </lineage>
</organism>
<reference evidence="2 3" key="1">
    <citation type="submission" date="2023-12" db="EMBL/GenBank/DDBJ databases">
        <title>A high-quality genome assembly for Dillenia turbinata (Dilleniales).</title>
        <authorList>
            <person name="Chanderbali A."/>
        </authorList>
    </citation>
    <scope>NUCLEOTIDE SEQUENCE [LARGE SCALE GENOMIC DNA]</scope>
    <source>
        <strain evidence="2">LSX21</strain>
        <tissue evidence="2">Leaf</tissue>
    </source>
</reference>
<gene>
    <name evidence="2" type="ORF">RJ641_017751</name>
</gene>
<dbReference type="Proteomes" id="UP001370490">
    <property type="component" value="Unassembled WGS sequence"/>
</dbReference>
<sequence>MTQMGLHWWTKTAPTTTTTSSVDSMARSTTSSSSSSMPNCCCITKLVKKLKKHSRIMLRCQASSHRQHQKSSKFQCRYDPMSYALNFDTSGCGGLLDDDDYHHFCAFSSKFVATPSAPSPILLTTSH</sequence>
<evidence type="ECO:0000313" key="2">
    <source>
        <dbReference type="EMBL" id="KAK6917000.1"/>
    </source>
</evidence>
<dbReference type="PANTHER" id="PTHR33168">
    <property type="entry name" value="STRESS INDUCED PROTEIN-RELATED"/>
    <property type="match status" value="1"/>
</dbReference>
<dbReference type="EMBL" id="JBAMMX010000023">
    <property type="protein sequence ID" value="KAK6917000.1"/>
    <property type="molecule type" value="Genomic_DNA"/>
</dbReference>
<proteinExistence type="predicted"/>
<feature type="region of interest" description="Disordered" evidence="1">
    <location>
        <begin position="16"/>
        <end position="37"/>
    </location>
</feature>
<evidence type="ECO:0000256" key="1">
    <source>
        <dbReference type="SAM" id="MobiDB-lite"/>
    </source>
</evidence>
<name>A0AAN8UK77_9MAGN</name>
<comment type="caution">
    <text evidence="2">The sequence shown here is derived from an EMBL/GenBank/DDBJ whole genome shotgun (WGS) entry which is preliminary data.</text>
</comment>
<feature type="compositionally biased region" description="Low complexity" evidence="1">
    <location>
        <begin position="16"/>
        <end position="36"/>
    </location>
</feature>
<dbReference type="AlphaFoldDB" id="A0AAN8UK77"/>
<protein>
    <submittedName>
        <fullName evidence="2">Uncharacterized protein</fullName>
    </submittedName>
</protein>